<name>A0A367IIB8_RHIST</name>
<keyword evidence="4" id="KW-0963">Cytoplasm</keyword>
<evidence type="ECO:0000256" key="12">
    <source>
        <dbReference type="ARBA" id="ARBA00044309"/>
    </source>
</evidence>
<evidence type="ECO:0000256" key="9">
    <source>
        <dbReference type="ARBA" id="ARBA00043734"/>
    </source>
</evidence>
<dbReference type="GO" id="GO:0050793">
    <property type="term" value="P:regulation of developmental process"/>
    <property type="evidence" value="ECO:0007669"/>
    <property type="project" value="UniProtKB-ARBA"/>
</dbReference>
<comment type="catalytic activity">
    <reaction evidence="6">
        <text>1,2-dihexadecanoyl-sn-glycero-3-phospho-(1D-myo-inositol-3,4,5-trisphosphate) + H2O = 1,2-dihexadecanoyl-sn-glycero-3-phospho-(1D-myo-inositol-4,5-bisphosphate) + phosphate</text>
        <dbReference type="Rhea" id="RHEA:43560"/>
        <dbReference type="ChEBI" id="CHEBI:15377"/>
        <dbReference type="ChEBI" id="CHEBI:43474"/>
        <dbReference type="ChEBI" id="CHEBI:83420"/>
        <dbReference type="ChEBI" id="CHEBI:83423"/>
    </reaction>
    <physiologicalReaction direction="left-to-right" evidence="6">
        <dbReference type="Rhea" id="RHEA:43561"/>
    </physiologicalReaction>
</comment>
<dbReference type="PROSITE" id="PS51182">
    <property type="entry name" value="C2_TENSIN"/>
    <property type="match status" value="1"/>
</dbReference>
<dbReference type="PROSITE" id="PS50056">
    <property type="entry name" value="TYR_PHOSPHATASE_2"/>
    <property type="match status" value="1"/>
</dbReference>
<reference evidence="19 20" key="1">
    <citation type="journal article" date="2018" name="G3 (Bethesda)">
        <title>Phylogenetic and Phylogenomic Definition of Rhizopus Species.</title>
        <authorList>
            <person name="Gryganskyi A.P."/>
            <person name="Golan J."/>
            <person name="Dolatabadi S."/>
            <person name="Mondo S."/>
            <person name="Robb S."/>
            <person name="Idnurm A."/>
            <person name="Muszewska A."/>
            <person name="Steczkiewicz K."/>
            <person name="Masonjones S."/>
            <person name="Liao H.L."/>
            <person name="Gajdeczka M.T."/>
            <person name="Anike F."/>
            <person name="Vuek A."/>
            <person name="Anishchenko I.M."/>
            <person name="Voigt K."/>
            <person name="de Hoog G.S."/>
            <person name="Smith M.E."/>
            <person name="Heitman J."/>
            <person name="Vilgalys R."/>
            <person name="Stajich J.E."/>
        </authorList>
    </citation>
    <scope>NUCLEOTIDE SEQUENCE [LARGE SCALE GENOMIC DNA]</scope>
    <source>
        <strain evidence="19 20">LSU 92-RS-03</strain>
    </source>
</reference>
<dbReference type="InterPro" id="IPR035892">
    <property type="entry name" value="C2_domain_sf"/>
</dbReference>
<comment type="subcellular location">
    <subcellularLocation>
        <location evidence="1">Cytoplasm</location>
    </subcellularLocation>
</comment>
<dbReference type="Gene3D" id="2.60.40.1110">
    <property type="match status" value="1"/>
</dbReference>
<dbReference type="InterPro" id="IPR016130">
    <property type="entry name" value="Tyr_Pase_AS"/>
</dbReference>
<keyword evidence="20" id="KW-1185">Reference proteome</keyword>
<dbReference type="PROSITE" id="PS51181">
    <property type="entry name" value="PPASE_TENSIN"/>
    <property type="match status" value="1"/>
</dbReference>
<proteinExistence type="predicted"/>
<dbReference type="AlphaFoldDB" id="A0A367IIB8"/>
<dbReference type="STRING" id="4846.A0A367IIB8"/>
<evidence type="ECO:0000256" key="3">
    <source>
        <dbReference type="ARBA" id="ARBA00013081"/>
    </source>
</evidence>
<dbReference type="OrthoDB" id="5632at2759"/>
<evidence type="ECO:0000256" key="13">
    <source>
        <dbReference type="ARBA" id="ARBA00047986"/>
    </source>
</evidence>
<dbReference type="Pfam" id="PF10409">
    <property type="entry name" value="PTEN_C2"/>
    <property type="match status" value="1"/>
</dbReference>
<comment type="catalytic activity">
    <reaction evidence="7">
        <text>1,2-dioctanoyl-sn-glycero-3-phospho-(1D-myo-inositol-3,4,5-trisphosphate) + H2O = 1,2-dioctanoyl-sn-glycero-3-phospho-(1D-myo-inositol-4,5-bisphosphate) + phosphate</text>
        <dbReference type="Rhea" id="RHEA:43552"/>
        <dbReference type="ChEBI" id="CHEBI:15377"/>
        <dbReference type="ChEBI" id="CHEBI:43474"/>
        <dbReference type="ChEBI" id="CHEBI:83416"/>
        <dbReference type="ChEBI" id="CHEBI:83419"/>
    </reaction>
    <physiologicalReaction direction="left-to-right" evidence="7">
        <dbReference type="Rhea" id="RHEA:43553"/>
    </physiologicalReaction>
</comment>
<dbReference type="InterPro" id="IPR029023">
    <property type="entry name" value="Tensin_phosphatase"/>
</dbReference>
<evidence type="ECO:0000256" key="4">
    <source>
        <dbReference type="ARBA" id="ARBA00022490"/>
    </source>
</evidence>
<dbReference type="Gene3D" id="3.90.190.10">
    <property type="entry name" value="Protein tyrosine phosphatase superfamily"/>
    <property type="match status" value="1"/>
</dbReference>
<evidence type="ECO:0000256" key="7">
    <source>
        <dbReference type="ARBA" id="ARBA00034268"/>
    </source>
</evidence>
<dbReference type="Pfam" id="PF22785">
    <property type="entry name" value="Tc-R-P"/>
    <property type="match status" value="1"/>
</dbReference>
<comment type="catalytic activity">
    <reaction evidence="13">
        <text>O-phospho-L-seryl-[protein] + H2O = L-seryl-[protein] + phosphate</text>
        <dbReference type="Rhea" id="RHEA:20629"/>
        <dbReference type="Rhea" id="RHEA-COMP:9863"/>
        <dbReference type="Rhea" id="RHEA-COMP:11604"/>
        <dbReference type="ChEBI" id="CHEBI:15377"/>
        <dbReference type="ChEBI" id="CHEBI:29999"/>
        <dbReference type="ChEBI" id="CHEBI:43474"/>
        <dbReference type="ChEBI" id="CHEBI:83421"/>
        <dbReference type="EC" id="3.1.3.16"/>
    </reaction>
    <physiologicalReaction direction="left-to-right" evidence="13">
        <dbReference type="Rhea" id="RHEA:20630"/>
    </physiologicalReaction>
</comment>
<dbReference type="GO" id="GO:0016314">
    <property type="term" value="F:phosphatidylinositol-3,4,5-trisphosphate 3-phosphatase activity"/>
    <property type="evidence" value="ECO:0007669"/>
    <property type="project" value="UniProtKB-EC"/>
</dbReference>
<evidence type="ECO:0000259" key="18">
    <source>
        <dbReference type="PROSITE" id="PS51182"/>
    </source>
</evidence>
<dbReference type="EMBL" id="PJQM01008063">
    <property type="protein sequence ID" value="RCH77468.1"/>
    <property type="molecule type" value="Genomic_DNA"/>
</dbReference>
<dbReference type="GO" id="GO:0005829">
    <property type="term" value="C:cytosol"/>
    <property type="evidence" value="ECO:0007669"/>
    <property type="project" value="TreeGrafter"/>
</dbReference>
<dbReference type="SUPFAM" id="SSF52799">
    <property type="entry name" value="(Phosphotyrosine protein) phosphatases II"/>
    <property type="match status" value="1"/>
</dbReference>
<comment type="catalytic activity">
    <reaction evidence="10">
        <text>a 1,2-diacyl-sn-glycero-3-phospho-(1D-myo-inositol-3,4,5-trisphosphate) + H2O = a 1,2-diacyl-sn-glycero-3-phospho-(1D-myo-inositol-4,5-bisphosphate) + phosphate</text>
        <dbReference type="Rhea" id="RHEA:25017"/>
        <dbReference type="ChEBI" id="CHEBI:15377"/>
        <dbReference type="ChEBI" id="CHEBI:43474"/>
        <dbReference type="ChEBI" id="CHEBI:57836"/>
        <dbReference type="ChEBI" id="CHEBI:58456"/>
        <dbReference type="EC" id="3.1.3.67"/>
    </reaction>
    <physiologicalReaction direction="left-to-right" evidence="10">
        <dbReference type="Rhea" id="RHEA:25018"/>
    </physiologicalReaction>
</comment>
<keyword evidence="5" id="KW-0378">Hydrolase</keyword>
<dbReference type="InterPro" id="IPR000387">
    <property type="entry name" value="Tyr_Pase_dom"/>
</dbReference>
<comment type="catalytic activity">
    <reaction evidence="11">
        <text>1D-myo-inositol 1,3,4,5,6-pentakisphosphate + H2O = 1D-myo-inositol 1,4,5,6-tetrakisphosphate + phosphate</text>
        <dbReference type="Rhea" id="RHEA:77143"/>
        <dbReference type="ChEBI" id="CHEBI:15377"/>
        <dbReference type="ChEBI" id="CHEBI:43474"/>
        <dbReference type="ChEBI" id="CHEBI:57627"/>
        <dbReference type="ChEBI" id="CHEBI:57733"/>
    </reaction>
    <physiologicalReaction direction="left-to-right" evidence="11">
        <dbReference type="Rhea" id="RHEA:77144"/>
    </physiologicalReaction>
</comment>
<evidence type="ECO:0000256" key="5">
    <source>
        <dbReference type="ARBA" id="ARBA00022801"/>
    </source>
</evidence>
<dbReference type="PANTHER" id="PTHR12305">
    <property type="entry name" value="PHOSPHATASE WITH HOMOLOGY TO TENSIN"/>
    <property type="match status" value="1"/>
</dbReference>
<evidence type="ECO:0000256" key="1">
    <source>
        <dbReference type="ARBA" id="ARBA00004496"/>
    </source>
</evidence>
<evidence type="ECO:0000256" key="10">
    <source>
        <dbReference type="ARBA" id="ARBA00043760"/>
    </source>
</evidence>
<dbReference type="InterPro" id="IPR029021">
    <property type="entry name" value="Prot-tyrosine_phosphatase-like"/>
</dbReference>
<evidence type="ECO:0000313" key="19">
    <source>
        <dbReference type="EMBL" id="RCH77468.1"/>
    </source>
</evidence>
<protein>
    <recommendedName>
        <fullName evidence="8">Phosphatidylinositol 3,4,5-trisphosphate 3-phosphatase and dual-specificity protein phosphatase PTEN</fullName>
        <ecNumber evidence="3">3.1.3.16</ecNumber>
        <ecNumber evidence="2">3.1.3.67</ecNumber>
    </recommendedName>
    <alternativeName>
        <fullName evidence="12">Inositol polyphosphate 3-phosphatase</fullName>
    </alternativeName>
</protein>
<feature type="non-terminal residue" evidence="19">
    <location>
        <position position="234"/>
    </location>
</feature>
<dbReference type="GO" id="GO:0004725">
    <property type="term" value="F:protein tyrosine phosphatase activity"/>
    <property type="evidence" value="ECO:0007669"/>
    <property type="project" value="UniProtKB-EC"/>
</dbReference>
<dbReference type="GO" id="GO:0004722">
    <property type="term" value="F:protein serine/threonine phosphatase activity"/>
    <property type="evidence" value="ECO:0007669"/>
    <property type="project" value="UniProtKB-EC"/>
</dbReference>
<evidence type="ECO:0000313" key="20">
    <source>
        <dbReference type="Proteomes" id="UP000253551"/>
    </source>
</evidence>
<evidence type="ECO:0000259" key="16">
    <source>
        <dbReference type="PROSITE" id="PS50056"/>
    </source>
</evidence>
<dbReference type="EC" id="3.1.3.16" evidence="3"/>
<dbReference type="InterPro" id="IPR051281">
    <property type="entry name" value="Dual-spec_lipid-protein_phosph"/>
</dbReference>
<gene>
    <name evidence="19" type="ORF">CU098_002715</name>
</gene>
<dbReference type="PANTHER" id="PTHR12305:SF81">
    <property type="entry name" value="PHOSPHATIDYLINOSITOL 3,4,5-TRISPHOSPHATE 3-PHOSPHATASE AND DUAL-SPECIFICITY PROTEIN PHOSPHATASE PTEN"/>
    <property type="match status" value="1"/>
</dbReference>
<evidence type="ECO:0000256" key="8">
    <source>
        <dbReference type="ARBA" id="ARBA00034338"/>
    </source>
</evidence>
<evidence type="ECO:0000259" key="17">
    <source>
        <dbReference type="PROSITE" id="PS51181"/>
    </source>
</evidence>
<comment type="caution">
    <text evidence="19">The sequence shown here is derived from an EMBL/GenBank/DDBJ whole genome shotgun (WGS) entry which is preliminary data.</text>
</comment>
<evidence type="ECO:0000256" key="6">
    <source>
        <dbReference type="ARBA" id="ARBA00034256"/>
    </source>
</evidence>
<dbReference type="InterPro" id="IPR014020">
    <property type="entry name" value="Tensin_C2-dom"/>
</dbReference>
<dbReference type="Proteomes" id="UP000253551">
    <property type="component" value="Unassembled WGS sequence"/>
</dbReference>
<sequence length="234" mass="27403">RLEKTYDLSRFECAANYPFLDHQAPPFRMIIEFCKDAWDWLSRDEHNVVVIHCKAGKGRTGTLVASLLLHLGEAKNATEAIELYGEKRTMDMKGVTIPSQKRYVHYYEFMLNNQALYNLHQSLCLKWEGMVISYFNYQGDFLMKIYNNDVCIYHKSFLKMNIERKSDKIEINLKELHSVSDDIKAVCLNTKGKVLFSFWLNVVFVSIMSNNRISLEKQDVDVAFRNKELDSRFS</sequence>
<feature type="non-terminal residue" evidence="19">
    <location>
        <position position="1"/>
    </location>
</feature>
<comment type="catalytic activity">
    <reaction evidence="15">
        <text>O-phospho-L-tyrosyl-[protein] + H2O = L-tyrosyl-[protein] + phosphate</text>
        <dbReference type="Rhea" id="RHEA:10684"/>
        <dbReference type="Rhea" id="RHEA-COMP:10136"/>
        <dbReference type="Rhea" id="RHEA-COMP:20101"/>
        <dbReference type="ChEBI" id="CHEBI:15377"/>
        <dbReference type="ChEBI" id="CHEBI:43474"/>
        <dbReference type="ChEBI" id="CHEBI:46858"/>
        <dbReference type="ChEBI" id="CHEBI:61978"/>
        <dbReference type="EC" id="3.1.3.48"/>
    </reaction>
    <physiologicalReaction direction="left-to-right" evidence="15">
        <dbReference type="Rhea" id="RHEA:10685"/>
    </physiologicalReaction>
</comment>
<feature type="domain" description="Phosphatase tensin-type" evidence="17">
    <location>
        <begin position="1"/>
        <end position="114"/>
    </location>
</feature>
<evidence type="ECO:0000256" key="11">
    <source>
        <dbReference type="ARBA" id="ARBA00043762"/>
    </source>
</evidence>
<comment type="catalytic activity">
    <reaction evidence="9">
        <text>1D-myo-inositol 1,3,4,5-tetrakisphosphate + H2O = 1D-myo-inositol 1,4,5-trisphosphate + phosphate</text>
        <dbReference type="Rhea" id="RHEA:77155"/>
        <dbReference type="ChEBI" id="CHEBI:15377"/>
        <dbReference type="ChEBI" id="CHEBI:43474"/>
        <dbReference type="ChEBI" id="CHEBI:57895"/>
        <dbReference type="ChEBI" id="CHEBI:203600"/>
    </reaction>
    <physiologicalReaction direction="left-to-right" evidence="9">
        <dbReference type="Rhea" id="RHEA:77156"/>
    </physiologicalReaction>
</comment>
<dbReference type="SUPFAM" id="SSF49562">
    <property type="entry name" value="C2 domain (Calcium/lipid-binding domain, CaLB)"/>
    <property type="match status" value="1"/>
</dbReference>
<evidence type="ECO:0000256" key="15">
    <source>
        <dbReference type="ARBA" id="ARBA00051341"/>
    </source>
</evidence>
<evidence type="ECO:0000256" key="2">
    <source>
        <dbReference type="ARBA" id="ARBA00013015"/>
    </source>
</evidence>
<comment type="catalytic activity">
    <reaction evidence="14">
        <text>O-phospho-L-threonyl-[protein] + H2O = L-threonyl-[protein] + phosphate</text>
        <dbReference type="Rhea" id="RHEA:47004"/>
        <dbReference type="Rhea" id="RHEA-COMP:11060"/>
        <dbReference type="Rhea" id="RHEA-COMP:11605"/>
        <dbReference type="ChEBI" id="CHEBI:15377"/>
        <dbReference type="ChEBI" id="CHEBI:30013"/>
        <dbReference type="ChEBI" id="CHEBI:43474"/>
        <dbReference type="ChEBI" id="CHEBI:61977"/>
        <dbReference type="EC" id="3.1.3.16"/>
    </reaction>
    <physiologicalReaction direction="left-to-right" evidence="14">
        <dbReference type="Rhea" id="RHEA:47005"/>
    </physiologicalReaction>
</comment>
<feature type="domain" description="C2 tensin-type" evidence="18">
    <location>
        <begin position="121"/>
        <end position="234"/>
    </location>
</feature>
<feature type="domain" description="Tyrosine specific protein phosphatases" evidence="16">
    <location>
        <begin position="28"/>
        <end position="88"/>
    </location>
</feature>
<accession>A0A367IIB8</accession>
<evidence type="ECO:0000256" key="14">
    <source>
        <dbReference type="ARBA" id="ARBA00048832"/>
    </source>
</evidence>
<dbReference type="EC" id="3.1.3.67" evidence="2"/>
<dbReference type="PROSITE" id="PS00383">
    <property type="entry name" value="TYR_PHOSPHATASE_1"/>
    <property type="match status" value="1"/>
</dbReference>
<dbReference type="GO" id="GO:0042995">
    <property type="term" value="C:cell projection"/>
    <property type="evidence" value="ECO:0007669"/>
    <property type="project" value="UniProtKB-ARBA"/>
</dbReference>
<organism evidence="19 20">
    <name type="scientific">Rhizopus stolonifer</name>
    <name type="common">Rhizopus nigricans</name>
    <dbReference type="NCBI Taxonomy" id="4846"/>
    <lineage>
        <taxon>Eukaryota</taxon>
        <taxon>Fungi</taxon>
        <taxon>Fungi incertae sedis</taxon>
        <taxon>Mucoromycota</taxon>
        <taxon>Mucoromycotina</taxon>
        <taxon>Mucoromycetes</taxon>
        <taxon>Mucorales</taxon>
        <taxon>Mucorineae</taxon>
        <taxon>Rhizopodaceae</taxon>
        <taxon>Rhizopus</taxon>
    </lineage>
</organism>